<protein>
    <recommendedName>
        <fullName evidence="4">HECT-type E3 ubiquitin transferase</fullName>
        <ecNumber evidence="4">2.3.2.26</ecNumber>
    </recommendedName>
</protein>
<dbReference type="GO" id="GO:0061630">
    <property type="term" value="F:ubiquitin protein ligase activity"/>
    <property type="evidence" value="ECO:0007669"/>
    <property type="project" value="UniProtKB-EC"/>
</dbReference>
<feature type="repeat" description="RCC1" evidence="14">
    <location>
        <begin position="3341"/>
        <end position="3392"/>
    </location>
</feature>
<evidence type="ECO:0000256" key="15">
    <source>
        <dbReference type="SAM" id="MobiDB-lite"/>
    </source>
</evidence>
<feature type="repeat" description="RCC1" evidence="14">
    <location>
        <begin position="3445"/>
        <end position="3496"/>
    </location>
</feature>
<feature type="repeat" description="RCC1" evidence="14">
    <location>
        <begin position="540"/>
        <end position="591"/>
    </location>
</feature>
<feature type="repeat" description="RCC1" evidence="14">
    <location>
        <begin position="698"/>
        <end position="749"/>
    </location>
</feature>
<dbReference type="PANTHER" id="PTHR22872">
    <property type="entry name" value="BTK-BINDING PROTEIN-RELATED"/>
    <property type="match status" value="1"/>
</dbReference>
<dbReference type="FunFam" id="2.30.30.30:FF:000015">
    <property type="entry name" value="E3 ubiquitin-protein ligase HERC2"/>
    <property type="match status" value="1"/>
</dbReference>
<evidence type="ECO:0000256" key="3">
    <source>
        <dbReference type="ARBA" id="ARBA00004906"/>
    </source>
</evidence>
<sequence>MSCVKDARLRAQPRLDNKWLRIDVQTAFTRDGLCQLWNELVRDGEVISSASEGLVNSAGVLATKGQTGKYYCHMHVLSCSCCDGYCGPDNGCNCPPCQKLDAEEEERLKQETVKPTPSHILMESWTWGPETDQTKLEECLHSVIFEQRQLSAEAASTTLSSVRLQQRIMVLHRYLTALSRHMPAKARSPVRKKQNLQANLSKQKSSVKPTEKAALGLAHVGSRAALSFAFAFLRRAWRSGEDADLCTELLQESLEALQALPEALLFDETSVSSVWLEVVERASKFLRSVVDGNLNGASTSSSKGIIPLPDQQTALVILLELTVQRGTLSHILQAVLLLLSLWTSSRHDCDNRLNTNLISAPLVHLLKRFQQIPATKKGLTESANNWDETGVCTVSPTECFLRYLTLPADDQTQVDLRQSAVVLMSHLDRLACPYLPPPDKQKCQVVNQEVFGWGCITWTGMGNHPTPSVVSSLAEIGEIQQMVCSETCLLALTRAGKVYSLNYASLSQNPQLIQGFGDREVIKIASHPEGRHYLALTVDREVYSWGEGDEGRLGHGDNISYETPKLISQLTGKEIVSISCGSTYSAAVSASGELYTWGRGNYGRLGHGNSDDQTTPIAIAALKGVRIVDISCGSGDAQTLAVAYTGVVYSWGDGDYGKLGRGGSDGSKSPKILEKLYGQEVVKVYCGQQFSMALTKSGSVFTWGKGDDYRLGHGSESHVRFPKQIEALAGKKVVEVYVGSMHCLAIIENGEVYGWGKNDLGQLGDGTLVSRGEPTLITLLEGRTISGIACGPAQSFAWSLGNQWSINPKIPFIVDVCHSTFEHLDELLSEVCEGLDGSTDWPPPYEKECMAVAGLNLLNLQLHAAISQNINPENLGLSPGSSLLSSLKQRVVTLASNNGVLNTIQRAAQSVLLNGWMILLPTAEERTRALSSLLPTTASKEPVTLSPGQRFMTDLLVSSLMADGGLENALHLTFRKEVQEAESKARPLERTVSTAESGEKIDGPSGSIKCEEAILDTVKTEANCEGDGTTSIPLFQLVQQLLRNSSTYTIQKLQELSQSPNCMKEAEDSFNNLSNPDRSTSMDLLLRFQRLLVAKIYSLEEDRGQGHCIMSDPDPELAAGGSLLKKYLSLLSVHVADVLPLATSLAVYSHRHFAVIAKILMHDVCGILLPEMITSLVLLQLYAPTVLHTSNCVSVLQALLDILDEFNRLAPGLHKDDTEDLAWPGIKATNLERMASTKVTEEVPLIRKADLENHNKDGGLWVVIHNKVYDIQDFKAQAPCGNDLLLEYAARDATDDFNATHHSDEAKEKMQTFFIGNYVDPQHDVVQTTDTSTLSSPLLDTERTLGFLLGLHALSQTHSTSPSLEEQEYKRWLEAEFFTGGLQLLTPQNPFEEEKGESRTPSSCTTTPGVTPTTEHRLPPQQMDKERLFDRQASSQADTTLPFLQALAESKMQDPNVKTFLDYIERYSRNHHFLSPIEFPLNHPVEEVARVLMAVLLKHHDLGHVAVGLVEHGLPETCNKHGLPRSIAEICKVVQQVKNSLIKAHQDLGRSYKEVCAPVVERCHFLFSELRPAVGNEVNALSRSKLLRSTPRWKKVVQKLIEDRRREQGERNPDPQTLPINCDQGEVLSLPPPASQNDEVLVFPKNLDNIPEEEHEALCNLDMLLPAGVKEKKKRISHDTARTCDEALEITDDVAAIRTSAAENGSEDVQETREEQEEARTQVPEDEDRRVSEVDKLSPPAINDSWNHIVSAVLNDQKFKWLKQRLTGCHADMTLMNRIVEFVLYDNPIDIEKLRKSLHHQVTRAELRFRGIQSILSLVHKDQLVASVKYSILCGWVGLNRMNTKISDPVPNCLSGVNLIPPCDRVLLEMAFSELSEWAISSLRNSLLEASSIFKSRGIKPQPPNSSTKYGVSLGCLPVARFLLACLGILTTEHKANGVSMLLNSGLLALTQTKLSLIGPNPDNIPSEHSHSVQAVLEEQKSRKPQQQQVPISGPELASMMKIGTRVVRGVDWKWADQDGPPPSMGTVIGELGDDGWIRVQWDTGNTNSYRMGKEGKYDLKLAEPPQIPDNEQDEEEEEESAIESIRRESPHHLTAVLHQATIHLIRCISLCTGIYAEKCQPEAVHTLCGLLRIIVQAGTLGNCNISTNMSQLYREQYYLWGSLFYIRAIASSPMICQALSTPQWIELLLNILARDNSDDSSSQLHRQILALRLLQTVLPSWTSSHDQSRMKNLVDRLFHLLGEVIIHCAEDPVLSNTGLCKSSKPSNKAPVSLSASYTSTVAEEMVTLLCKLHALDTWNTIINSYITEKLILIPDMTIIKPLSMDDPKEVRERHICVLAVLAMIGGVDNRPRLGGQVSHDDWGNGTICKIINNGKVVIQCTDSEEMKICKLTELTVVPGPRFQIQKMVITDYILLIWAQLVSLAGAGFRAENDIKQLPCHKEQNQVNIKMLHHQQLRHGLMKAAQALFGCQNLLRQILCQITPRDPCDLPSVVHDEETGQESHMLMQQLMQGATQPSPLKAIFSKEEMEASAAALAVIQFLTAEASRPVDEIDGEEEREDEELHSSLLRLHSDPGIVCRPESAVGAASPPGATASYVLSSVTSLAPAGKSQKSKKSKPQMPPPSPTVVQLVGMGFPRKKVEFAINTIGGSLAPTADPPRAETIVDWLLEHQDLQIPDISDSESSDVSVFSDSDSVSDDYEDMEGAGADLSSDQPAPEVLITRSNEVYKKRADFGTEDLYALYVRDNIQVGMTVKCCKTYEEVQEGDIGKVIKLDRDGLLDLNVQADWQKKGGTYWMQYAHVEIIGFSSSVVTGGQTIKVGDRVRVKPSVTTPKYKWGSVDHKSIGVVVSISLNGKDVVVDFPQQHHWTGLLSEMELVPSKHEGVMCYGCKMFPIVGLRFQCRECTYFDFCESCFRNKKSHHHTFNKISEPDGPPTYAGRPGLYKRKQQMPTYTSGALIGDWYRCVKHLTVSSKEGQAHRLIDGSGRLLAEFWITGKDILISQLYMRVEPNDSSYMPSMVVISGGDNIHNLKEIKTVNIGSNEKLVLLLQDMTEYYHFIEIGIRQCKSSGIDCKVHGLSIVGRLRSDDDDLAANFTFLASDNEDDEEKPVTQALMKKSVPPCSKEIQTHVFVWGLNDKDQLGGPKGSKIKTPVLNETLSSLKCVQIAGGSKSLFCVTQDGKLYACGEATNGRLGLGLNSGNVAIPRQLTYLSQYVIKKVAVHSGGRHAMALTVDGKVFSWGEGDDGKLGHFSRMNCDKPRLIETLRSKRVRDIACGSSHSAAIISNGDLYTWGLGEYGRLGHGDNTTQLRPKQIKALAGQRVIQVSLGSRDAQTLALTDEGVVYSWGDGDFGKLGRGGSEGCNVPHPIDRLVGLGVCQIECGAQFSLALTKTGQVWTWGKGDYFRLGHGSDAHVRKPQMVESLKGKKIVHVSVGALHCLAVTDQGQVYAWGDNDHGQQGNGTTTVNKKPGLVHGLEGYKITKVASGSSHSVAWCTTDTSAPTAHEPVLFSTAKDPLGASLIGVTDSSTDESQHTTAGSTCTKSSRPSLTKILLSLEGNAAKQQALGHVLQALQIHFAREATVGALMKDGEPQAVT</sequence>
<accession>A0AAD9K0Y2</accession>
<dbReference type="PROSITE" id="PS51284">
    <property type="entry name" value="DOC"/>
    <property type="match status" value="1"/>
</dbReference>
<dbReference type="InterPro" id="IPR004939">
    <property type="entry name" value="APC_su10/DOC_dom"/>
</dbReference>
<dbReference type="SUPFAM" id="SSF57850">
    <property type="entry name" value="RING/U-box"/>
    <property type="match status" value="1"/>
</dbReference>
<dbReference type="PANTHER" id="PTHR22872:SF2">
    <property type="entry name" value="INHIBITOR OF BRUTON TYROSINE KINASE"/>
    <property type="match status" value="1"/>
</dbReference>
<evidence type="ECO:0000313" key="21">
    <source>
        <dbReference type="Proteomes" id="UP001208570"/>
    </source>
</evidence>
<dbReference type="InterPro" id="IPR010606">
    <property type="entry name" value="Mib_Herc2"/>
</dbReference>
<dbReference type="SUPFAM" id="SSF159034">
    <property type="entry name" value="Mib/herc2 domain-like"/>
    <property type="match status" value="1"/>
</dbReference>
<evidence type="ECO:0000256" key="11">
    <source>
        <dbReference type="ARBA" id="ARBA00022786"/>
    </source>
</evidence>
<evidence type="ECO:0000256" key="9">
    <source>
        <dbReference type="ARBA" id="ARBA00022737"/>
    </source>
</evidence>
<evidence type="ECO:0000259" key="16">
    <source>
        <dbReference type="PROSITE" id="PS50135"/>
    </source>
</evidence>
<feature type="region of interest" description="Disordered" evidence="15">
    <location>
        <begin position="2680"/>
        <end position="2714"/>
    </location>
</feature>
<dbReference type="Gene3D" id="2.30.30.40">
    <property type="entry name" value="SH3 Domains"/>
    <property type="match status" value="1"/>
</dbReference>
<evidence type="ECO:0000259" key="19">
    <source>
        <dbReference type="PROSITE" id="PS51416"/>
    </source>
</evidence>
<dbReference type="GO" id="GO:0016567">
    <property type="term" value="P:protein ubiquitination"/>
    <property type="evidence" value="ECO:0007669"/>
    <property type="project" value="InterPro"/>
</dbReference>
<dbReference type="InterPro" id="IPR008979">
    <property type="entry name" value="Galactose-bd-like_sf"/>
</dbReference>
<evidence type="ECO:0000313" key="20">
    <source>
        <dbReference type="EMBL" id="KAK2162852.1"/>
    </source>
</evidence>
<feature type="repeat" description="RCC1" evidence="14">
    <location>
        <begin position="3287"/>
        <end position="3338"/>
    </location>
</feature>
<dbReference type="Pfam" id="PF25390">
    <property type="entry name" value="WD40_RLD"/>
    <property type="match status" value="2"/>
</dbReference>
<dbReference type="Gene3D" id="3.10.120.10">
    <property type="entry name" value="Cytochrome b5-like heme/steroid binding domain"/>
    <property type="match status" value="1"/>
</dbReference>
<dbReference type="InterPro" id="IPR021097">
    <property type="entry name" value="CPH_domain"/>
</dbReference>
<dbReference type="Gene3D" id="2.30.30.30">
    <property type="match status" value="1"/>
</dbReference>
<feature type="compositionally biased region" description="Basic residues" evidence="15">
    <location>
        <begin position="183"/>
        <end position="194"/>
    </location>
</feature>
<feature type="compositionally biased region" description="Polar residues" evidence="15">
    <location>
        <begin position="3533"/>
        <end position="3544"/>
    </location>
</feature>
<keyword evidence="9" id="KW-0677">Repeat</keyword>
<dbReference type="Pfam" id="PF03256">
    <property type="entry name" value="ANAPC10"/>
    <property type="match status" value="1"/>
</dbReference>
<feature type="repeat" description="RCC1" evidence="14">
    <location>
        <begin position="3393"/>
        <end position="3444"/>
    </location>
</feature>
<feature type="region of interest" description="Disordered" evidence="15">
    <location>
        <begin position="1701"/>
        <end position="1733"/>
    </location>
</feature>
<feature type="compositionally biased region" description="Acidic residues" evidence="15">
    <location>
        <begin position="2695"/>
        <end position="2704"/>
    </location>
</feature>
<dbReference type="SUPFAM" id="SSF49785">
    <property type="entry name" value="Galactose-binding domain-like"/>
    <property type="match status" value="1"/>
</dbReference>
<feature type="domain" description="MIB/HERC2" evidence="19">
    <location>
        <begin position="1993"/>
        <end position="2066"/>
    </location>
</feature>
<dbReference type="FunFam" id="2.30.30.40:FF:000074">
    <property type="entry name" value="E3 ubiquitin-protein ligase HERC2 isoform X1"/>
    <property type="match status" value="1"/>
</dbReference>
<dbReference type="InterPro" id="IPR051625">
    <property type="entry name" value="Signaling_Regulatory_Domain"/>
</dbReference>
<dbReference type="Pfam" id="PF00173">
    <property type="entry name" value="Cyt-b5"/>
    <property type="match status" value="1"/>
</dbReference>
<evidence type="ECO:0000256" key="2">
    <source>
        <dbReference type="ARBA" id="ARBA00004496"/>
    </source>
</evidence>
<feature type="region of interest" description="Disordered" evidence="15">
    <location>
        <begin position="2064"/>
        <end position="2084"/>
    </location>
</feature>
<dbReference type="FunFam" id="2.130.10.30:FF:000006">
    <property type="entry name" value="E3 ubiquitin-protein ligase HERC2 isoform X1"/>
    <property type="match status" value="1"/>
</dbReference>
<feature type="region of interest" description="Disordered" evidence="15">
    <location>
        <begin position="2608"/>
        <end position="2627"/>
    </location>
</feature>
<dbReference type="InterPro" id="IPR009091">
    <property type="entry name" value="RCC1/BLIP-II"/>
</dbReference>
<feature type="repeat" description="RCC1" evidence="14">
    <location>
        <begin position="592"/>
        <end position="643"/>
    </location>
</feature>
<dbReference type="InterPro" id="IPR037252">
    <property type="entry name" value="Mib_Herc2_sf"/>
</dbReference>
<evidence type="ECO:0000259" key="18">
    <source>
        <dbReference type="PROSITE" id="PS51284"/>
    </source>
</evidence>
<dbReference type="Gene3D" id="2.130.10.30">
    <property type="entry name" value="Regulator of chromosome condensation 1/beta-lactamase-inhibitor protein II"/>
    <property type="match status" value="2"/>
</dbReference>
<feature type="compositionally biased region" description="Low complexity" evidence="15">
    <location>
        <begin position="2685"/>
        <end position="2694"/>
    </location>
</feature>
<dbReference type="PROSITE" id="PS50012">
    <property type="entry name" value="RCC1_3"/>
    <property type="match status" value="12"/>
</dbReference>
<dbReference type="Pfam" id="PF06701">
    <property type="entry name" value="MIB_HERC2"/>
    <property type="match status" value="1"/>
</dbReference>
<dbReference type="SUPFAM" id="SSF63748">
    <property type="entry name" value="Tudor/PWWP/MBT"/>
    <property type="match status" value="1"/>
</dbReference>
<comment type="catalytic activity">
    <reaction evidence="1">
        <text>S-ubiquitinyl-[E2 ubiquitin-conjugating enzyme]-L-cysteine + [acceptor protein]-L-lysine = [E2 ubiquitin-conjugating enzyme]-L-cysteine + N(6)-ubiquitinyl-[acceptor protein]-L-lysine.</text>
        <dbReference type="EC" id="2.3.2.26"/>
    </reaction>
</comment>
<keyword evidence="10 13" id="KW-0863">Zinc-finger</keyword>
<feature type="repeat" description="RCC1" evidence="14">
    <location>
        <begin position="3128"/>
        <end position="3179"/>
    </location>
</feature>
<feature type="repeat" description="RCC1" evidence="14">
    <location>
        <begin position="750"/>
        <end position="801"/>
    </location>
</feature>
<feature type="compositionally biased region" description="Acidic residues" evidence="15">
    <location>
        <begin position="1705"/>
        <end position="1717"/>
    </location>
</feature>
<dbReference type="FunFam" id="2.130.10.30:FF:000004">
    <property type="entry name" value="E3 ubiquitin-protein ligase HERC2 isoform X2"/>
    <property type="match status" value="1"/>
</dbReference>
<dbReference type="SMART" id="SM00291">
    <property type="entry name" value="ZnF_ZZ"/>
    <property type="match status" value="1"/>
</dbReference>
<dbReference type="InterPro" id="IPR000408">
    <property type="entry name" value="Reg_chr_condens"/>
</dbReference>
<evidence type="ECO:0000256" key="1">
    <source>
        <dbReference type="ARBA" id="ARBA00000885"/>
    </source>
</evidence>
<comment type="pathway">
    <text evidence="3">Protein modification; protein ubiquitination.</text>
</comment>
<feature type="domain" description="ZZ-type" evidence="16">
    <location>
        <begin position="2882"/>
        <end position="2933"/>
    </location>
</feature>
<keyword evidence="6" id="KW-0597">Phosphoprotein</keyword>
<feature type="domain" description="DOC" evidence="18">
    <location>
        <begin position="2923"/>
        <end position="3107"/>
    </location>
</feature>
<feature type="region of interest" description="Disordered" evidence="15">
    <location>
        <begin position="3524"/>
        <end position="3544"/>
    </location>
</feature>
<feature type="compositionally biased region" description="Low complexity" evidence="15">
    <location>
        <begin position="1400"/>
        <end position="1413"/>
    </location>
</feature>
<dbReference type="SUPFAM" id="SSF55856">
    <property type="entry name" value="Cytochrome b5-like heme/steroid binding domain"/>
    <property type="match status" value="1"/>
</dbReference>
<dbReference type="PROSITE" id="PS00626">
    <property type="entry name" value="RCC1_2"/>
    <property type="match status" value="1"/>
</dbReference>
<name>A0AAD9K0Y2_9ANNE</name>
<evidence type="ECO:0000256" key="7">
    <source>
        <dbReference type="ARBA" id="ARBA00022679"/>
    </source>
</evidence>
<dbReference type="InterPro" id="IPR058923">
    <property type="entry name" value="RCC1-like_dom"/>
</dbReference>
<evidence type="ECO:0000256" key="6">
    <source>
        <dbReference type="ARBA" id="ARBA00022553"/>
    </source>
</evidence>
<organism evidence="20 21">
    <name type="scientific">Paralvinella palmiformis</name>
    <dbReference type="NCBI Taxonomy" id="53620"/>
    <lineage>
        <taxon>Eukaryota</taxon>
        <taxon>Metazoa</taxon>
        <taxon>Spiralia</taxon>
        <taxon>Lophotrochozoa</taxon>
        <taxon>Annelida</taxon>
        <taxon>Polychaeta</taxon>
        <taxon>Sedentaria</taxon>
        <taxon>Canalipalpata</taxon>
        <taxon>Terebellida</taxon>
        <taxon>Terebelliformia</taxon>
        <taxon>Alvinellidae</taxon>
        <taxon>Paralvinella</taxon>
    </lineage>
</organism>
<keyword evidence="7" id="KW-0808">Transferase</keyword>
<dbReference type="InterPro" id="IPR000433">
    <property type="entry name" value="Znf_ZZ"/>
</dbReference>
<feature type="domain" description="Cytochrome b5 heme-binding" evidence="17">
    <location>
        <begin position="1243"/>
        <end position="1319"/>
    </location>
</feature>
<feature type="compositionally biased region" description="Acidic residues" evidence="15">
    <location>
        <begin position="2071"/>
        <end position="2082"/>
    </location>
</feature>
<dbReference type="Pfam" id="PF00569">
    <property type="entry name" value="ZZ"/>
    <property type="match status" value="1"/>
</dbReference>
<dbReference type="Pfam" id="PF11515">
    <property type="entry name" value="Cul7"/>
    <property type="match status" value="1"/>
</dbReference>
<gene>
    <name evidence="20" type="ORF">LSH36_90g02020</name>
</gene>
<feature type="repeat" description="RCC1" evidence="14">
    <location>
        <begin position="3180"/>
        <end position="3234"/>
    </location>
</feature>
<dbReference type="InterPro" id="IPR043145">
    <property type="entry name" value="Znf_ZZ_sf"/>
</dbReference>
<feature type="region of interest" description="Disordered" evidence="15">
    <location>
        <begin position="1391"/>
        <end position="1418"/>
    </location>
</feature>
<evidence type="ECO:0000256" key="8">
    <source>
        <dbReference type="ARBA" id="ARBA00022723"/>
    </source>
</evidence>
<evidence type="ECO:0000256" key="13">
    <source>
        <dbReference type="PROSITE-ProRule" id="PRU00228"/>
    </source>
</evidence>
<feature type="repeat" description="RCC1" evidence="14">
    <location>
        <begin position="3235"/>
        <end position="3286"/>
    </location>
</feature>
<evidence type="ECO:0000256" key="14">
    <source>
        <dbReference type="PROSITE-ProRule" id="PRU00235"/>
    </source>
</evidence>
<dbReference type="InterPro" id="IPR036400">
    <property type="entry name" value="Cyt_B5-like_heme/steroid_sf"/>
</dbReference>
<keyword evidence="21" id="KW-1185">Reference proteome</keyword>
<keyword evidence="12" id="KW-0862">Zinc</keyword>
<dbReference type="Gene3D" id="3.30.60.90">
    <property type="match status" value="1"/>
</dbReference>
<feature type="region of interest" description="Disordered" evidence="15">
    <location>
        <begin position="183"/>
        <end position="205"/>
    </location>
</feature>
<comment type="subcellular location">
    <subcellularLocation>
        <location evidence="2">Cytoplasm</location>
    </subcellularLocation>
</comment>
<dbReference type="Gene3D" id="2.60.120.260">
    <property type="entry name" value="Galactose-binding domain-like"/>
    <property type="match status" value="1"/>
</dbReference>
<dbReference type="GO" id="GO:0008270">
    <property type="term" value="F:zinc ion binding"/>
    <property type="evidence" value="ECO:0007669"/>
    <property type="project" value="UniProtKB-KW"/>
</dbReference>
<dbReference type="PROSITE" id="PS51416">
    <property type="entry name" value="MIB_HERC2"/>
    <property type="match status" value="1"/>
</dbReference>
<feature type="compositionally biased region" description="Polar residues" evidence="15">
    <location>
        <begin position="195"/>
        <end position="205"/>
    </location>
</feature>
<keyword evidence="5" id="KW-0963">Cytoplasm</keyword>
<dbReference type="InterPro" id="IPR014722">
    <property type="entry name" value="Rib_uL2_dom2"/>
</dbReference>
<dbReference type="PROSITE" id="PS50135">
    <property type="entry name" value="ZF_ZZ_2"/>
    <property type="match status" value="1"/>
</dbReference>
<dbReference type="InterPro" id="IPR001199">
    <property type="entry name" value="Cyt_B5-like_heme/steroid-bd"/>
</dbReference>
<evidence type="ECO:0000256" key="5">
    <source>
        <dbReference type="ARBA" id="ARBA00022490"/>
    </source>
</evidence>
<proteinExistence type="predicted"/>
<dbReference type="SMART" id="SM01337">
    <property type="entry name" value="APC10"/>
    <property type="match status" value="1"/>
</dbReference>
<keyword evidence="8" id="KW-0479">Metal-binding</keyword>
<evidence type="ECO:0000256" key="12">
    <source>
        <dbReference type="ARBA" id="ARBA00022833"/>
    </source>
</evidence>
<dbReference type="EC" id="2.3.2.26" evidence="4"/>
<evidence type="ECO:0000259" key="17">
    <source>
        <dbReference type="PROSITE" id="PS50255"/>
    </source>
</evidence>
<feature type="repeat" description="RCC1" evidence="14">
    <location>
        <begin position="646"/>
        <end position="697"/>
    </location>
</feature>
<evidence type="ECO:0000256" key="4">
    <source>
        <dbReference type="ARBA" id="ARBA00012485"/>
    </source>
</evidence>
<comment type="caution">
    <text evidence="20">The sequence shown here is derived from an EMBL/GenBank/DDBJ whole genome shotgun (WGS) entry which is preliminary data.</text>
</comment>
<dbReference type="PROSITE" id="PS50255">
    <property type="entry name" value="CYTOCHROME_B5_2"/>
    <property type="match status" value="1"/>
</dbReference>
<dbReference type="SUPFAM" id="SSF50985">
    <property type="entry name" value="RCC1/BLIP-II"/>
    <property type="match status" value="3"/>
</dbReference>
<dbReference type="PRINTS" id="PR00633">
    <property type="entry name" value="RCCNDNSATION"/>
</dbReference>
<reference evidence="20" key="1">
    <citation type="journal article" date="2023" name="Mol. Biol. Evol.">
        <title>Third-Generation Sequencing Reveals the Adaptive Role of the Epigenome in Three Deep-Sea Polychaetes.</title>
        <authorList>
            <person name="Perez M."/>
            <person name="Aroh O."/>
            <person name="Sun Y."/>
            <person name="Lan Y."/>
            <person name="Juniper S.K."/>
            <person name="Young C.R."/>
            <person name="Angers B."/>
            <person name="Qian P.Y."/>
        </authorList>
    </citation>
    <scope>NUCLEOTIDE SEQUENCE</scope>
    <source>
        <strain evidence="20">P08H-3</strain>
    </source>
</reference>
<dbReference type="Proteomes" id="UP001208570">
    <property type="component" value="Unassembled WGS sequence"/>
</dbReference>
<dbReference type="GO" id="GO:0005737">
    <property type="term" value="C:cytoplasm"/>
    <property type="evidence" value="ECO:0007669"/>
    <property type="project" value="UniProtKB-SubCell"/>
</dbReference>
<keyword evidence="11" id="KW-0833">Ubl conjugation pathway</keyword>
<evidence type="ECO:0000256" key="10">
    <source>
        <dbReference type="ARBA" id="ARBA00022771"/>
    </source>
</evidence>
<dbReference type="SMART" id="SM01117">
    <property type="entry name" value="Cyt-b5"/>
    <property type="match status" value="1"/>
</dbReference>
<dbReference type="EMBL" id="JAODUP010000090">
    <property type="protein sequence ID" value="KAK2162852.1"/>
    <property type="molecule type" value="Genomic_DNA"/>
</dbReference>